<dbReference type="GO" id="GO:0000155">
    <property type="term" value="F:phosphorelay sensor kinase activity"/>
    <property type="evidence" value="ECO:0007669"/>
    <property type="project" value="InterPro"/>
</dbReference>
<organism evidence="16 17">
    <name type="scientific">Thermaerobacillus caldiproteolyticus</name>
    <dbReference type="NCBI Taxonomy" id="247480"/>
    <lineage>
        <taxon>Bacteria</taxon>
        <taxon>Bacillati</taxon>
        <taxon>Bacillota</taxon>
        <taxon>Bacilli</taxon>
        <taxon>Bacillales</taxon>
        <taxon>Anoxybacillaceae</taxon>
        <taxon>Thermaerobacillus</taxon>
    </lineage>
</organism>
<feature type="transmembrane region" description="Helical" evidence="13">
    <location>
        <begin position="50"/>
        <end position="68"/>
    </location>
</feature>
<evidence type="ECO:0000256" key="3">
    <source>
        <dbReference type="ARBA" id="ARBA00012438"/>
    </source>
</evidence>
<keyword evidence="7" id="KW-0547">Nucleotide-binding</keyword>
<dbReference type="GO" id="GO:0005524">
    <property type="term" value="F:ATP binding"/>
    <property type="evidence" value="ECO:0007669"/>
    <property type="project" value="UniProtKB-KW"/>
</dbReference>
<dbReference type="PRINTS" id="PR00344">
    <property type="entry name" value="BCTRLSENSOR"/>
</dbReference>
<dbReference type="InterPro" id="IPR005467">
    <property type="entry name" value="His_kinase_dom"/>
</dbReference>
<dbReference type="Gene3D" id="3.30.565.10">
    <property type="entry name" value="Histidine kinase-like ATPase, C-terminal domain"/>
    <property type="match status" value="1"/>
</dbReference>
<dbReference type="GO" id="GO:0005886">
    <property type="term" value="C:plasma membrane"/>
    <property type="evidence" value="ECO:0007669"/>
    <property type="project" value="UniProtKB-SubCell"/>
</dbReference>
<evidence type="ECO:0000256" key="6">
    <source>
        <dbReference type="ARBA" id="ARBA00022679"/>
    </source>
</evidence>
<dbReference type="RefSeq" id="WP_181554374.1">
    <property type="nucleotide sequence ID" value="NZ_JACDUT010000001.1"/>
</dbReference>
<keyword evidence="5" id="KW-0597">Phosphoprotein</keyword>
<dbReference type="SUPFAM" id="SSF47384">
    <property type="entry name" value="Homodimeric domain of signal transducing histidine kinase"/>
    <property type="match status" value="1"/>
</dbReference>
<dbReference type="PROSITE" id="PS50885">
    <property type="entry name" value="HAMP"/>
    <property type="match status" value="1"/>
</dbReference>
<dbReference type="Pfam" id="PF02518">
    <property type="entry name" value="HATPase_c"/>
    <property type="match status" value="1"/>
</dbReference>
<dbReference type="InterPro" id="IPR003660">
    <property type="entry name" value="HAMP_dom"/>
</dbReference>
<dbReference type="Proteomes" id="UP000523087">
    <property type="component" value="Unassembled WGS sequence"/>
</dbReference>
<comment type="caution">
    <text evidence="16">The sequence shown here is derived from an EMBL/GenBank/DDBJ whole genome shotgun (WGS) entry which is preliminary data.</text>
</comment>
<dbReference type="PANTHER" id="PTHR43711">
    <property type="entry name" value="TWO-COMPONENT HISTIDINE KINASE"/>
    <property type="match status" value="1"/>
</dbReference>
<keyword evidence="10" id="KW-0902">Two-component regulatory system</keyword>
<feature type="transmembrane region" description="Helical" evidence="13">
    <location>
        <begin position="12"/>
        <end position="38"/>
    </location>
</feature>
<dbReference type="FunFam" id="3.30.565.10:FF:000006">
    <property type="entry name" value="Sensor histidine kinase WalK"/>
    <property type="match status" value="1"/>
</dbReference>
<evidence type="ECO:0000256" key="13">
    <source>
        <dbReference type="SAM" id="Phobius"/>
    </source>
</evidence>
<dbReference type="SMART" id="SM00388">
    <property type="entry name" value="HisKA"/>
    <property type="match status" value="1"/>
</dbReference>
<keyword evidence="4" id="KW-1003">Cell membrane</keyword>
<dbReference type="InterPro" id="IPR036097">
    <property type="entry name" value="HisK_dim/P_sf"/>
</dbReference>
<accession>A0A7V9Z3L4</accession>
<evidence type="ECO:0000256" key="7">
    <source>
        <dbReference type="ARBA" id="ARBA00022741"/>
    </source>
</evidence>
<evidence type="ECO:0000259" key="14">
    <source>
        <dbReference type="PROSITE" id="PS50109"/>
    </source>
</evidence>
<dbReference type="EC" id="2.7.13.3" evidence="3"/>
<keyword evidence="13" id="KW-1133">Transmembrane helix</keyword>
<dbReference type="InterPro" id="IPR003661">
    <property type="entry name" value="HisK_dim/P_dom"/>
</dbReference>
<dbReference type="InterPro" id="IPR003594">
    <property type="entry name" value="HATPase_dom"/>
</dbReference>
<dbReference type="CDD" id="cd06225">
    <property type="entry name" value="HAMP"/>
    <property type="match status" value="1"/>
</dbReference>
<keyword evidence="17" id="KW-1185">Reference proteome</keyword>
<keyword evidence="6" id="KW-0808">Transferase</keyword>
<dbReference type="Pfam" id="PF00512">
    <property type="entry name" value="HisKA"/>
    <property type="match status" value="1"/>
</dbReference>
<feature type="domain" description="Histidine kinase" evidence="14">
    <location>
        <begin position="137"/>
        <end position="352"/>
    </location>
</feature>
<evidence type="ECO:0000256" key="5">
    <source>
        <dbReference type="ARBA" id="ARBA00022553"/>
    </source>
</evidence>
<evidence type="ECO:0000256" key="9">
    <source>
        <dbReference type="ARBA" id="ARBA00022840"/>
    </source>
</evidence>
<dbReference type="InterPro" id="IPR004358">
    <property type="entry name" value="Sig_transdc_His_kin-like_C"/>
</dbReference>
<dbReference type="PROSITE" id="PS50109">
    <property type="entry name" value="HIS_KIN"/>
    <property type="match status" value="1"/>
</dbReference>
<keyword evidence="12" id="KW-0175">Coiled coil</keyword>
<keyword evidence="8 16" id="KW-0418">Kinase</keyword>
<reference evidence="16 17" key="1">
    <citation type="submission" date="2020-07" db="EMBL/GenBank/DDBJ databases">
        <title>Genomic Encyclopedia of Type Strains, Phase IV (KMG-IV): sequencing the most valuable type-strain genomes for metagenomic binning, comparative biology and taxonomic classification.</title>
        <authorList>
            <person name="Goeker M."/>
        </authorList>
    </citation>
    <scope>NUCLEOTIDE SEQUENCE [LARGE SCALE GENOMIC DNA]</scope>
    <source>
        <strain evidence="16 17">DSM 15730</strain>
    </source>
</reference>
<dbReference type="InterPro" id="IPR050736">
    <property type="entry name" value="Sensor_HK_Regulatory"/>
</dbReference>
<gene>
    <name evidence="16" type="ORF">HNR31_000194</name>
</gene>
<dbReference type="CDD" id="cd00075">
    <property type="entry name" value="HATPase"/>
    <property type="match status" value="1"/>
</dbReference>
<proteinExistence type="predicted"/>
<comment type="subcellular location">
    <subcellularLocation>
        <location evidence="2">Cell membrane</location>
        <topology evidence="2">Multi-pass membrane protein</topology>
    </subcellularLocation>
</comment>
<dbReference type="PANTHER" id="PTHR43711:SF1">
    <property type="entry name" value="HISTIDINE KINASE 1"/>
    <property type="match status" value="1"/>
</dbReference>
<evidence type="ECO:0000256" key="8">
    <source>
        <dbReference type="ARBA" id="ARBA00022777"/>
    </source>
</evidence>
<dbReference type="EMBL" id="JACDUT010000001">
    <property type="protein sequence ID" value="MBA2873442.1"/>
    <property type="molecule type" value="Genomic_DNA"/>
</dbReference>
<feature type="domain" description="HAMP" evidence="15">
    <location>
        <begin position="84"/>
        <end position="129"/>
    </location>
</feature>
<name>A0A7V9Z3L4_9BACL</name>
<keyword evidence="9" id="KW-0067">ATP-binding</keyword>
<evidence type="ECO:0000256" key="4">
    <source>
        <dbReference type="ARBA" id="ARBA00022475"/>
    </source>
</evidence>
<evidence type="ECO:0000256" key="1">
    <source>
        <dbReference type="ARBA" id="ARBA00000085"/>
    </source>
</evidence>
<evidence type="ECO:0000256" key="10">
    <source>
        <dbReference type="ARBA" id="ARBA00023012"/>
    </source>
</evidence>
<comment type="catalytic activity">
    <reaction evidence="1">
        <text>ATP + protein L-histidine = ADP + protein N-phospho-L-histidine.</text>
        <dbReference type="EC" id="2.7.13.3"/>
    </reaction>
</comment>
<dbReference type="CDD" id="cd00082">
    <property type="entry name" value="HisKA"/>
    <property type="match status" value="1"/>
</dbReference>
<keyword evidence="11 13" id="KW-0472">Membrane</keyword>
<protein>
    <recommendedName>
        <fullName evidence="3">histidine kinase</fullName>
        <ecNumber evidence="3">2.7.13.3</ecNumber>
    </recommendedName>
</protein>
<dbReference type="Gene3D" id="1.10.287.130">
    <property type="match status" value="1"/>
</dbReference>
<dbReference type="SUPFAM" id="SSF55874">
    <property type="entry name" value="ATPase domain of HSP90 chaperone/DNA topoisomerase II/histidine kinase"/>
    <property type="match status" value="1"/>
</dbReference>
<evidence type="ECO:0000313" key="17">
    <source>
        <dbReference type="Proteomes" id="UP000523087"/>
    </source>
</evidence>
<evidence type="ECO:0000256" key="12">
    <source>
        <dbReference type="SAM" id="Coils"/>
    </source>
</evidence>
<evidence type="ECO:0000313" key="16">
    <source>
        <dbReference type="EMBL" id="MBA2873442.1"/>
    </source>
</evidence>
<evidence type="ECO:0000259" key="15">
    <source>
        <dbReference type="PROSITE" id="PS50885"/>
    </source>
</evidence>
<evidence type="ECO:0000256" key="11">
    <source>
        <dbReference type="ARBA" id="ARBA00023136"/>
    </source>
</evidence>
<dbReference type="AlphaFoldDB" id="A0A7V9Z3L4"/>
<evidence type="ECO:0000256" key="2">
    <source>
        <dbReference type="ARBA" id="ARBA00004651"/>
    </source>
</evidence>
<dbReference type="FunFam" id="1.10.287.130:FF:000001">
    <property type="entry name" value="Two-component sensor histidine kinase"/>
    <property type="match status" value="1"/>
</dbReference>
<feature type="coiled-coil region" evidence="12">
    <location>
        <begin position="110"/>
        <end position="137"/>
    </location>
</feature>
<dbReference type="InterPro" id="IPR036890">
    <property type="entry name" value="HATPase_C_sf"/>
</dbReference>
<dbReference type="SMART" id="SM00387">
    <property type="entry name" value="HATPase_c"/>
    <property type="match status" value="1"/>
</dbReference>
<sequence length="352" mass="40375">MKKFTILRAIIFRFSAALISLVLCWTAAFFITNFLYAQLGYQPSDYLRELVNFILGLSILGTAIRLIAKIARWREKQFEFFHSITETIEQITNGNFNVSLSVPDESPHFFRELIESINRMANELNEMEQMRQEFVSNVSHEIQSPLTSIIGFTHALKNEELDQEQRLHYLNIIEAESKRLSKLSDNLLKLTSLESNHHPYEPKKYRLDQQLKNIVLACEPQWLEKEMEIDISLDKTEITADKDLLDQVWMNLLHNSIKFTPKGGSISIRLEKNDQIVKVVISDTGIGMSEEEKMHIFERFYKADRSRNRSGGGSGLGLSIVKKIVSMHHGEIEVESAKGKGTTMIVSLPLGE</sequence>
<keyword evidence="13" id="KW-0812">Transmembrane</keyword>